<dbReference type="HOGENOM" id="CLU_000288_7_17_1"/>
<dbReference type="Proteomes" id="UP000022910">
    <property type="component" value="Unassembled WGS sequence"/>
</dbReference>
<dbReference type="AlphaFoldDB" id="A0A015KAB6"/>
<comment type="caution">
    <text evidence="1">The sequence shown here is derived from an EMBL/GenBank/DDBJ whole genome shotgun (WGS) entry which is preliminary data.</text>
</comment>
<reference evidence="1 2" key="1">
    <citation type="submission" date="2014-02" db="EMBL/GenBank/DDBJ databases">
        <title>Single nucleus genome sequencing reveals high similarity among nuclei of an endomycorrhizal fungus.</title>
        <authorList>
            <person name="Lin K."/>
            <person name="Geurts R."/>
            <person name="Zhang Z."/>
            <person name="Limpens E."/>
            <person name="Saunders D.G."/>
            <person name="Mu D."/>
            <person name="Pang E."/>
            <person name="Cao H."/>
            <person name="Cha H."/>
            <person name="Lin T."/>
            <person name="Zhou Q."/>
            <person name="Shang Y."/>
            <person name="Li Y."/>
            <person name="Ivanov S."/>
            <person name="Sharma T."/>
            <person name="Velzen R.V."/>
            <person name="Ruijter N.D."/>
            <person name="Aanen D.K."/>
            <person name="Win J."/>
            <person name="Kamoun S."/>
            <person name="Bisseling T."/>
            <person name="Huang S."/>
        </authorList>
    </citation>
    <scope>NUCLEOTIDE SEQUENCE [LARGE SCALE GENOMIC DNA]</scope>
    <source>
        <strain evidence="2">DAOM197198w</strain>
    </source>
</reference>
<evidence type="ECO:0000313" key="2">
    <source>
        <dbReference type="Proteomes" id="UP000022910"/>
    </source>
</evidence>
<organism evidence="1 2">
    <name type="scientific">Rhizophagus irregularis (strain DAOM 197198w)</name>
    <name type="common">Glomus intraradices</name>
    <dbReference type="NCBI Taxonomy" id="1432141"/>
    <lineage>
        <taxon>Eukaryota</taxon>
        <taxon>Fungi</taxon>
        <taxon>Fungi incertae sedis</taxon>
        <taxon>Mucoromycota</taxon>
        <taxon>Glomeromycotina</taxon>
        <taxon>Glomeromycetes</taxon>
        <taxon>Glomerales</taxon>
        <taxon>Glomeraceae</taxon>
        <taxon>Rhizophagus</taxon>
    </lineage>
</organism>
<evidence type="ECO:0000313" key="1">
    <source>
        <dbReference type="EMBL" id="EXX56421.1"/>
    </source>
</evidence>
<protein>
    <submittedName>
        <fullName evidence="1">Uncharacterized protein</fullName>
    </submittedName>
</protein>
<sequence length="114" mass="13750">MLLSSRKRVEYLKDNFKNWTSGNGRIDNFIQEVQLKTEYFGDDIVFEWIPYNQFYEIKETSKNLAITLYSVIWRDGPLDWNKQDNKYARVPNKKVALKRLHYSQNHINFVINEV</sequence>
<keyword evidence="2" id="KW-1185">Reference proteome</keyword>
<name>A0A015KAB6_RHIIW</name>
<proteinExistence type="predicted"/>
<accession>A0A015KAB6</accession>
<dbReference type="EMBL" id="JEMT01027733">
    <property type="protein sequence ID" value="EXX56421.1"/>
    <property type="molecule type" value="Genomic_DNA"/>
</dbReference>
<gene>
    <name evidence="1" type="ORF">RirG_216370</name>
</gene>